<gene>
    <name evidence="1" type="ORF">I4F81_010397</name>
</gene>
<name>A0ACC3CCD2_PYRYE</name>
<dbReference type="EMBL" id="CM020620">
    <property type="protein sequence ID" value="KAK1867900.1"/>
    <property type="molecule type" value="Genomic_DNA"/>
</dbReference>
<dbReference type="Proteomes" id="UP000798662">
    <property type="component" value="Chromosome 3"/>
</dbReference>
<keyword evidence="2" id="KW-1185">Reference proteome</keyword>
<evidence type="ECO:0000313" key="2">
    <source>
        <dbReference type="Proteomes" id="UP000798662"/>
    </source>
</evidence>
<sequence>MEHVVVGGSLIPPINFGIVEENVYRSGMPNELNFPFIEKLQLSTIIYLAPEEPSPAFLAFMDDQSIEMVSLGDDAPSAPWKPTSEDVVLTALEVLLAPHRAPLLIMCNLGRHRTGTVVGCLRKLQRWALTSVFEEYRRYAGAKVRLMNEQFIELFDTDLVSVPTTAPDPGRMWKWLSWIRY</sequence>
<protein>
    <submittedName>
        <fullName evidence="1">Uncharacterized protein</fullName>
    </submittedName>
</protein>
<organism evidence="1 2">
    <name type="scientific">Pyropia yezoensis</name>
    <name type="common">Susabi-nori</name>
    <name type="synonym">Porphyra yezoensis</name>
    <dbReference type="NCBI Taxonomy" id="2788"/>
    <lineage>
        <taxon>Eukaryota</taxon>
        <taxon>Rhodophyta</taxon>
        <taxon>Bangiophyceae</taxon>
        <taxon>Bangiales</taxon>
        <taxon>Bangiaceae</taxon>
        <taxon>Pyropia</taxon>
    </lineage>
</organism>
<accession>A0ACC3CCD2</accession>
<evidence type="ECO:0000313" key="1">
    <source>
        <dbReference type="EMBL" id="KAK1867900.1"/>
    </source>
</evidence>
<reference evidence="1" key="1">
    <citation type="submission" date="2019-11" db="EMBL/GenBank/DDBJ databases">
        <title>Nori genome reveals adaptations in red seaweeds to the harsh intertidal environment.</title>
        <authorList>
            <person name="Wang D."/>
            <person name="Mao Y."/>
        </authorList>
    </citation>
    <scope>NUCLEOTIDE SEQUENCE</scope>
    <source>
        <tissue evidence="1">Gametophyte</tissue>
    </source>
</reference>
<comment type="caution">
    <text evidence="1">The sequence shown here is derived from an EMBL/GenBank/DDBJ whole genome shotgun (WGS) entry which is preliminary data.</text>
</comment>
<proteinExistence type="predicted"/>